<feature type="transmembrane region" description="Helical" evidence="1">
    <location>
        <begin position="62"/>
        <end position="85"/>
    </location>
</feature>
<organism evidence="2 3">
    <name type="scientific">Treponema brennaborense (strain DSM 12168 / CIP 105900 / DD5/3)</name>
    <dbReference type="NCBI Taxonomy" id="906968"/>
    <lineage>
        <taxon>Bacteria</taxon>
        <taxon>Pseudomonadati</taxon>
        <taxon>Spirochaetota</taxon>
        <taxon>Spirochaetia</taxon>
        <taxon>Spirochaetales</taxon>
        <taxon>Treponemataceae</taxon>
        <taxon>Treponema</taxon>
    </lineage>
</organism>
<name>F4LIL0_TREBD</name>
<gene>
    <name evidence="2" type="ordered locus">Trebr_1815</name>
</gene>
<keyword evidence="1" id="KW-1133">Transmembrane helix</keyword>
<feature type="transmembrane region" description="Helical" evidence="1">
    <location>
        <begin position="21"/>
        <end position="42"/>
    </location>
</feature>
<sequence>MNAKIYAVRVSFRMFVKQIAGDAMLAVVFAAPFLAGSVFRFLVPFLAERFAFTPRIAPFYQLFDVFLCILTPYMCCFASAMIMLGELDDHVTSAFFVSPLGRDGYLVSRLFIPTLIGAAGTVLIFSLFHLTPASLGTRVTLALLTACSACISALLTVAFARNRVEGMALAKLSGIMMLGALVPYVLNGRASLYFAFLPPLWISRFMQSGHASDALACLAVSAVWMSVLYRSFMRRWR</sequence>
<dbReference type="EMBL" id="CP002696">
    <property type="protein sequence ID" value="AEE17235.1"/>
    <property type="molecule type" value="Genomic_DNA"/>
</dbReference>
<feature type="transmembrane region" description="Helical" evidence="1">
    <location>
        <begin position="140"/>
        <end position="160"/>
    </location>
</feature>
<dbReference type="OrthoDB" id="1551065at2"/>
<feature type="transmembrane region" description="Helical" evidence="1">
    <location>
        <begin position="208"/>
        <end position="229"/>
    </location>
</feature>
<dbReference type="HOGENOM" id="CLU_098655_1_0_12"/>
<dbReference type="STRING" id="906968.Trebr_1815"/>
<protein>
    <recommendedName>
        <fullName evidence="4">ABC-2 type transporter</fullName>
    </recommendedName>
</protein>
<keyword evidence="3" id="KW-1185">Reference proteome</keyword>
<evidence type="ECO:0000256" key="1">
    <source>
        <dbReference type="SAM" id="Phobius"/>
    </source>
</evidence>
<dbReference type="Proteomes" id="UP000006546">
    <property type="component" value="Chromosome"/>
</dbReference>
<evidence type="ECO:0008006" key="4">
    <source>
        <dbReference type="Google" id="ProtNLM"/>
    </source>
</evidence>
<accession>F4LIL0</accession>
<dbReference type="eggNOG" id="ENOG50303AS">
    <property type="taxonomic scope" value="Bacteria"/>
</dbReference>
<feature type="transmembrane region" description="Helical" evidence="1">
    <location>
        <begin position="172"/>
        <end position="196"/>
    </location>
</feature>
<evidence type="ECO:0000313" key="2">
    <source>
        <dbReference type="EMBL" id="AEE17235.1"/>
    </source>
</evidence>
<dbReference type="KEGG" id="tbe:Trebr_1815"/>
<keyword evidence="1" id="KW-0812">Transmembrane</keyword>
<proteinExistence type="predicted"/>
<evidence type="ECO:0000313" key="3">
    <source>
        <dbReference type="Proteomes" id="UP000006546"/>
    </source>
</evidence>
<keyword evidence="1" id="KW-0472">Membrane</keyword>
<feature type="transmembrane region" description="Helical" evidence="1">
    <location>
        <begin position="106"/>
        <end position="128"/>
    </location>
</feature>
<reference evidence="3" key="1">
    <citation type="submission" date="2011-04" db="EMBL/GenBank/DDBJ databases">
        <title>The complete genome of Treponema brennaborense DSM 12168.</title>
        <authorList>
            <person name="Lucas S."/>
            <person name="Han J."/>
            <person name="Lapidus A."/>
            <person name="Bruce D."/>
            <person name="Goodwin L."/>
            <person name="Pitluck S."/>
            <person name="Peters L."/>
            <person name="Kyrpides N."/>
            <person name="Mavromatis K."/>
            <person name="Ivanova N."/>
            <person name="Mikhailova N."/>
            <person name="Pagani I."/>
            <person name="Teshima H."/>
            <person name="Detter J.C."/>
            <person name="Tapia R."/>
            <person name="Han C."/>
            <person name="Land M."/>
            <person name="Hauser L."/>
            <person name="Markowitz V."/>
            <person name="Cheng J.-F."/>
            <person name="Hugenholtz P."/>
            <person name="Woyke T."/>
            <person name="Wu D."/>
            <person name="Gronow S."/>
            <person name="Wellnitz S."/>
            <person name="Brambilla E."/>
            <person name="Klenk H.-P."/>
            <person name="Eisen J.A."/>
        </authorList>
    </citation>
    <scope>NUCLEOTIDE SEQUENCE [LARGE SCALE GENOMIC DNA]</scope>
    <source>
        <strain evidence="3">DSM 12168 / CIP 105900 / DD5/3</strain>
    </source>
</reference>
<dbReference type="AlphaFoldDB" id="F4LIL0"/>
<dbReference type="RefSeq" id="WP_013758939.1">
    <property type="nucleotide sequence ID" value="NC_015500.1"/>
</dbReference>